<dbReference type="InterPro" id="IPR036249">
    <property type="entry name" value="Thioredoxin-like_sf"/>
</dbReference>
<proteinExistence type="inferred from homology"/>
<evidence type="ECO:0000313" key="6">
    <source>
        <dbReference type="EMBL" id="MCQ8279684.1"/>
    </source>
</evidence>
<dbReference type="RefSeq" id="WP_422865167.1">
    <property type="nucleotide sequence ID" value="NZ_JAMSKV010000014.1"/>
</dbReference>
<dbReference type="PROSITE" id="PS00460">
    <property type="entry name" value="GLUTATHIONE_PEROXID_1"/>
    <property type="match status" value="1"/>
</dbReference>
<dbReference type="CDD" id="cd00340">
    <property type="entry name" value="GSH_Peroxidase"/>
    <property type="match status" value="1"/>
</dbReference>
<dbReference type="PROSITE" id="PS51352">
    <property type="entry name" value="THIOREDOXIN_2"/>
    <property type="match status" value="1"/>
</dbReference>
<name>A0ABT1W9W5_9PROT</name>
<dbReference type="InterPro" id="IPR029760">
    <property type="entry name" value="GPX_CS"/>
</dbReference>
<dbReference type="InterPro" id="IPR013766">
    <property type="entry name" value="Thioredoxin_domain"/>
</dbReference>
<dbReference type="InterPro" id="IPR029759">
    <property type="entry name" value="GPX_AS"/>
</dbReference>
<dbReference type="PROSITE" id="PS00763">
    <property type="entry name" value="GLUTATHIONE_PEROXID_2"/>
    <property type="match status" value="1"/>
</dbReference>
<comment type="similarity">
    <text evidence="1 4">Belongs to the glutathione peroxidase family.</text>
</comment>
<keyword evidence="2 4" id="KW-0575">Peroxidase</keyword>
<organism evidence="6 7">
    <name type="scientific">Endosaccharibacter trunci</name>
    <dbReference type="NCBI Taxonomy" id="2812733"/>
    <lineage>
        <taxon>Bacteria</taxon>
        <taxon>Pseudomonadati</taxon>
        <taxon>Pseudomonadota</taxon>
        <taxon>Alphaproteobacteria</taxon>
        <taxon>Acetobacterales</taxon>
        <taxon>Acetobacteraceae</taxon>
        <taxon>Endosaccharibacter</taxon>
    </lineage>
</organism>
<accession>A0ABT1W9W5</accession>
<reference evidence="6 7" key="1">
    <citation type="submission" date="2022-06" db="EMBL/GenBank/DDBJ databases">
        <title>Endosaccharibacter gen. nov., sp. nov., endophytic bacteria isolated from sugarcane.</title>
        <authorList>
            <person name="Pitiwittayakul N."/>
            <person name="Yukphan P."/>
            <person name="Charoenyingcharoen P."/>
            <person name="Tanasupawat S."/>
        </authorList>
    </citation>
    <scope>NUCLEOTIDE SEQUENCE [LARGE SCALE GENOMIC DNA]</scope>
    <source>
        <strain evidence="6 7">KSS8</strain>
    </source>
</reference>
<comment type="caution">
    <text evidence="6">The sequence shown here is derived from an EMBL/GenBank/DDBJ whole genome shotgun (WGS) entry which is preliminary data.</text>
</comment>
<dbReference type="Pfam" id="PF00255">
    <property type="entry name" value="GSHPx"/>
    <property type="match status" value="1"/>
</dbReference>
<evidence type="ECO:0000256" key="4">
    <source>
        <dbReference type="RuleBase" id="RU000499"/>
    </source>
</evidence>
<sequence>MPDLMQTTVTTIDGQDVSLSDYAGKVLLVVNVASKCGLTPQYEALEQLYRRDRDRGLVVLGFPCNQFREQEPGSDAEIAAFCSTTYGVSFPMFSRIEVNGPGRHPLYRDLLSQAPQPIESEGGGMRARLAKHGIAVDTADVMWNFEKFLVGRDGRVLARFAPDITVDDPVLAGAIEQALAA</sequence>
<dbReference type="PROSITE" id="PS51355">
    <property type="entry name" value="GLUTATHIONE_PEROXID_3"/>
    <property type="match status" value="1"/>
</dbReference>
<dbReference type="Gene3D" id="3.40.30.10">
    <property type="entry name" value="Glutaredoxin"/>
    <property type="match status" value="1"/>
</dbReference>
<evidence type="ECO:0000259" key="5">
    <source>
        <dbReference type="PROSITE" id="PS51352"/>
    </source>
</evidence>
<feature type="domain" description="Thioredoxin" evidence="5">
    <location>
        <begin position="1"/>
        <end position="180"/>
    </location>
</feature>
<gene>
    <name evidence="6" type="ORF">NFI95_14660</name>
</gene>
<evidence type="ECO:0000313" key="7">
    <source>
        <dbReference type="Proteomes" id="UP001524587"/>
    </source>
</evidence>
<dbReference type="EMBL" id="JAMSKV010000014">
    <property type="protein sequence ID" value="MCQ8279684.1"/>
    <property type="molecule type" value="Genomic_DNA"/>
</dbReference>
<evidence type="ECO:0000256" key="1">
    <source>
        <dbReference type="ARBA" id="ARBA00006926"/>
    </source>
</evidence>
<dbReference type="PIRSF" id="PIRSF000303">
    <property type="entry name" value="Glutathion_perox"/>
    <property type="match status" value="1"/>
</dbReference>
<dbReference type="SUPFAM" id="SSF52833">
    <property type="entry name" value="Thioredoxin-like"/>
    <property type="match status" value="1"/>
</dbReference>
<keyword evidence="3 4" id="KW-0560">Oxidoreductase</keyword>
<evidence type="ECO:0000256" key="2">
    <source>
        <dbReference type="ARBA" id="ARBA00022559"/>
    </source>
</evidence>
<dbReference type="PRINTS" id="PR01011">
    <property type="entry name" value="GLUTPROXDASE"/>
</dbReference>
<dbReference type="PANTHER" id="PTHR11592">
    <property type="entry name" value="GLUTATHIONE PEROXIDASE"/>
    <property type="match status" value="1"/>
</dbReference>
<dbReference type="InterPro" id="IPR000889">
    <property type="entry name" value="Glutathione_peroxidase"/>
</dbReference>
<protein>
    <recommendedName>
        <fullName evidence="4">Glutathione peroxidase</fullName>
    </recommendedName>
</protein>
<dbReference type="Proteomes" id="UP001524587">
    <property type="component" value="Unassembled WGS sequence"/>
</dbReference>
<keyword evidence="7" id="KW-1185">Reference proteome</keyword>
<dbReference type="PANTHER" id="PTHR11592:SF40">
    <property type="entry name" value="THIOREDOXIN_GLUTATHIONE PEROXIDASE BTUE"/>
    <property type="match status" value="1"/>
</dbReference>
<evidence type="ECO:0000256" key="3">
    <source>
        <dbReference type="ARBA" id="ARBA00023002"/>
    </source>
</evidence>